<feature type="domain" description="HPt" evidence="2">
    <location>
        <begin position="30"/>
        <end position="127"/>
    </location>
</feature>
<dbReference type="InterPro" id="IPR045871">
    <property type="entry name" value="AHP1-5/YPD1"/>
</dbReference>
<evidence type="ECO:0000256" key="1">
    <source>
        <dbReference type="PROSITE-ProRule" id="PRU00110"/>
    </source>
</evidence>
<evidence type="ECO:0000259" key="2">
    <source>
        <dbReference type="PROSITE" id="PS50894"/>
    </source>
</evidence>
<comment type="caution">
    <text evidence="4">The sequence shown here is derived from an EMBL/GenBank/DDBJ whole genome shotgun (WGS) entry which is preliminary data.</text>
</comment>
<dbReference type="Pfam" id="PF01627">
    <property type="entry name" value="Hpt"/>
    <property type="match status" value="1"/>
</dbReference>
<dbReference type="SUPFAM" id="SSF47226">
    <property type="entry name" value="Histidine-containing phosphotransfer domain, HPT domain"/>
    <property type="match status" value="1"/>
</dbReference>
<dbReference type="PANTHER" id="PTHR28242:SF52">
    <property type="entry name" value="PHOSPHORELAY INTERMEDIATE PROTEIN YPD1"/>
    <property type="match status" value="1"/>
</dbReference>
<protein>
    <recommendedName>
        <fullName evidence="2">HPt domain-containing protein</fullName>
    </recommendedName>
</protein>
<dbReference type="Gene3D" id="1.20.120.160">
    <property type="entry name" value="HPT domain"/>
    <property type="match status" value="1"/>
</dbReference>
<gene>
    <name evidence="4" type="ORF">BB559_004941</name>
    <name evidence="3" type="ORF">BB559_006525</name>
</gene>
<dbReference type="GO" id="GO:0005634">
    <property type="term" value="C:nucleus"/>
    <property type="evidence" value="ECO:0007669"/>
    <property type="project" value="TreeGrafter"/>
</dbReference>
<accession>A0A2T9YBS9</accession>
<sequence>MIVESVEYKDEGDIIDQEVFSQILEMDDEGHEFLYKLIMNYFQQVESTFENIRICLGKGDLQTISQLGHSLKGSSASMGLIKMRESSERLRKIGKYKEEVDSSISKQYLLRAAALELECTETEFKRVEDMFINFLENSTIPPNN</sequence>
<dbReference type="InterPro" id="IPR008207">
    <property type="entry name" value="Sig_transdc_His_kin_Hpt_dom"/>
</dbReference>
<evidence type="ECO:0000313" key="5">
    <source>
        <dbReference type="Proteomes" id="UP000245699"/>
    </source>
</evidence>
<dbReference type="GO" id="GO:0043424">
    <property type="term" value="F:protein histidine kinase binding"/>
    <property type="evidence" value="ECO:0007669"/>
    <property type="project" value="InterPro"/>
</dbReference>
<dbReference type="PANTHER" id="PTHR28242">
    <property type="entry name" value="PHOSPHORELAY INTERMEDIATE PROTEIN YPD1"/>
    <property type="match status" value="1"/>
</dbReference>
<dbReference type="InterPro" id="IPR036641">
    <property type="entry name" value="HPT_dom_sf"/>
</dbReference>
<evidence type="ECO:0000313" key="3">
    <source>
        <dbReference type="EMBL" id="PVU86408.1"/>
    </source>
</evidence>
<keyword evidence="1" id="KW-0597">Phosphoprotein</keyword>
<dbReference type="PROSITE" id="PS50894">
    <property type="entry name" value="HPT"/>
    <property type="match status" value="1"/>
</dbReference>
<dbReference type="GO" id="GO:0009927">
    <property type="term" value="F:histidine phosphotransfer kinase activity"/>
    <property type="evidence" value="ECO:0007669"/>
    <property type="project" value="InterPro"/>
</dbReference>
<feature type="modified residue" description="Phosphohistidine" evidence="1">
    <location>
        <position position="69"/>
    </location>
</feature>
<dbReference type="OrthoDB" id="1673781at2759"/>
<dbReference type="STRING" id="61424.A0A2T9YBS9"/>
<dbReference type="GO" id="GO:0005737">
    <property type="term" value="C:cytoplasm"/>
    <property type="evidence" value="ECO:0007669"/>
    <property type="project" value="TreeGrafter"/>
</dbReference>
<dbReference type="EMBL" id="MBFT01000521">
    <property type="protein sequence ID" value="PVU89797.1"/>
    <property type="molecule type" value="Genomic_DNA"/>
</dbReference>
<dbReference type="Proteomes" id="UP000245699">
    <property type="component" value="Unassembled WGS sequence"/>
</dbReference>
<keyword evidence="5" id="KW-1185">Reference proteome</keyword>
<evidence type="ECO:0000313" key="4">
    <source>
        <dbReference type="EMBL" id="PVU89797.1"/>
    </source>
</evidence>
<reference evidence="4 5" key="1">
    <citation type="journal article" date="2018" name="MBio">
        <title>Comparative Genomics Reveals the Core Gene Toolbox for the Fungus-Insect Symbiosis.</title>
        <authorList>
            <person name="Wang Y."/>
            <person name="Stata M."/>
            <person name="Wang W."/>
            <person name="Stajich J.E."/>
            <person name="White M.M."/>
            <person name="Moncalvo J.M."/>
        </authorList>
    </citation>
    <scope>NUCLEOTIDE SEQUENCE [LARGE SCALE GENOMIC DNA]</scope>
    <source>
        <strain evidence="4 5">AUS-77-4</strain>
    </source>
</reference>
<dbReference type="GO" id="GO:0000160">
    <property type="term" value="P:phosphorelay signal transduction system"/>
    <property type="evidence" value="ECO:0007669"/>
    <property type="project" value="InterPro"/>
</dbReference>
<proteinExistence type="predicted"/>
<organism evidence="4 5">
    <name type="scientific">Furculomyces boomerangus</name>
    <dbReference type="NCBI Taxonomy" id="61424"/>
    <lineage>
        <taxon>Eukaryota</taxon>
        <taxon>Fungi</taxon>
        <taxon>Fungi incertae sedis</taxon>
        <taxon>Zoopagomycota</taxon>
        <taxon>Kickxellomycotina</taxon>
        <taxon>Harpellomycetes</taxon>
        <taxon>Harpellales</taxon>
        <taxon>Harpellaceae</taxon>
        <taxon>Furculomyces</taxon>
    </lineage>
</organism>
<dbReference type="EMBL" id="MBFT01000918">
    <property type="protein sequence ID" value="PVU86408.1"/>
    <property type="molecule type" value="Genomic_DNA"/>
</dbReference>
<name>A0A2T9YBS9_9FUNG</name>
<dbReference type="AlphaFoldDB" id="A0A2T9YBS9"/>